<proteinExistence type="predicted"/>
<dbReference type="EMBL" id="LR134162">
    <property type="protein sequence ID" value="VEB03998.1"/>
    <property type="molecule type" value="Genomic_DNA"/>
</dbReference>
<gene>
    <name evidence="2" type="primary">livJ_1</name>
    <name evidence="2" type="ORF">NCTC13635_04082</name>
</gene>
<protein>
    <submittedName>
        <fullName evidence="2">High-affinity branched-chain amino acid transporter periplasmic binding component</fullName>
    </submittedName>
</protein>
<accession>A0A447RW07</accession>
<sequence>MKGKALLAGCIALVMSSAALAEDIKIAVVGAMSGPVAQYGDQEFTGAEQAVADINAKAASRAISCRSSNMMTLATRNRRSGSQQSGQRRHQIRYWSPVFLFHSAGV</sequence>
<reference evidence="2 3" key="1">
    <citation type="submission" date="2018-12" db="EMBL/GenBank/DDBJ databases">
        <authorList>
            <consortium name="Pathogen Informatics"/>
        </authorList>
    </citation>
    <scope>NUCLEOTIDE SEQUENCE [LARGE SCALE GENOMIC DNA]</scope>
    <source>
        <strain evidence="2 3">NCTC13635</strain>
    </source>
</reference>
<dbReference type="PRINTS" id="PR00337">
    <property type="entry name" value="LEUILEVALBP"/>
</dbReference>
<dbReference type="Gene3D" id="3.40.50.2300">
    <property type="match status" value="1"/>
</dbReference>
<keyword evidence="1" id="KW-0732">Signal</keyword>
<dbReference type="InterPro" id="IPR028082">
    <property type="entry name" value="Peripla_BP_I"/>
</dbReference>
<feature type="chain" id="PRO_5019270386" evidence="1">
    <location>
        <begin position="22"/>
        <end position="106"/>
    </location>
</feature>
<evidence type="ECO:0000313" key="3">
    <source>
        <dbReference type="Proteomes" id="UP000282433"/>
    </source>
</evidence>
<dbReference type="InterPro" id="IPR000709">
    <property type="entry name" value="Leu_Ile_Val-bd"/>
</dbReference>
<dbReference type="PANTHER" id="PTHR47151">
    <property type="entry name" value="LEU/ILE/VAL-BINDING ABC TRANSPORTER SUBUNIT"/>
    <property type="match status" value="1"/>
</dbReference>
<dbReference type="AlphaFoldDB" id="A0A447RW07"/>
<dbReference type="SUPFAM" id="SSF53822">
    <property type="entry name" value="Periplasmic binding protein-like I"/>
    <property type="match status" value="1"/>
</dbReference>
<organism evidence="2 3">
    <name type="scientific">Klebsiella pneumoniae</name>
    <dbReference type="NCBI Taxonomy" id="573"/>
    <lineage>
        <taxon>Bacteria</taxon>
        <taxon>Pseudomonadati</taxon>
        <taxon>Pseudomonadota</taxon>
        <taxon>Gammaproteobacteria</taxon>
        <taxon>Enterobacterales</taxon>
        <taxon>Enterobacteriaceae</taxon>
        <taxon>Klebsiella/Raoultella group</taxon>
        <taxon>Klebsiella</taxon>
        <taxon>Klebsiella pneumoniae complex</taxon>
    </lineage>
</organism>
<feature type="signal peptide" evidence="1">
    <location>
        <begin position="1"/>
        <end position="21"/>
    </location>
</feature>
<name>A0A447RW07_KLEPN</name>
<evidence type="ECO:0000256" key="1">
    <source>
        <dbReference type="SAM" id="SignalP"/>
    </source>
</evidence>
<dbReference type="PANTHER" id="PTHR47151:SF1">
    <property type="entry name" value="LEU_ILE_VAL-BINDING PROTEIN"/>
    <property type="match status" value="1"/>
</dbReference>
<evidence type="ECO:0000313" key="2">
    <source>
        <dbReference type="EMBL" id="VEB03998.1"/>
    </source>
</evidence>
<dbReference type="GO" id="GO:0006865">
    <property type="term" value="P:amino acid transport"/>
    <property type="evidence" value="ECO:0007669"/>
    <property type="project" value="InterPro"/>
</dbReference>
<dbReference type="Proteomes" id="UP000282433">
    <property type="component" value="Chromosome"/>
</dbReference>